<feature type="compositionally biased region" description="Polar residues" evidence="1">
    <location>
        <begin position="529"/>
        <end position="539"/>
    </location>
</feature>
<reference evidence="2" key="1">
    <citation type="journal article" date="2018" name="Genome Biol. Evol.">
        <title>Genomics and development of Lentinus tigrinus, a white-rot wood-decaying mushroom with dimorphic fruiting bodies.</title>
        <authorList>
            <person name="Wu B."/>
            <person name="Xu Z."/>
            <person name="Knudson A."/>
            <person name="Carlson A."/>
            <person name="Chen N."/>
            <person name="Kovaka S."/>
            <person name="LaButti K."/>
            <person name="Lipzen A."/>
            <person name="Pennachio C."/>
            <person name="Riley R."/>
            <person name="Schakwitz W."/>
            <person name="Umezawa K."/>
            <person name="Ohm R.A."/>
            <person name="Grigoriev I.V."/>
            <person name="Nagy L.G."/>
            <person name="Gibbons J."/>
            <person name="Hibbett D."/>
        </authorList>
    </citation>
    <scope>NUCLEOTIDE SEQUENCE [LARGE SCALE GENOMIC DNA]</scope>
    <source>
        <strain evidence="2">ALCF2SS1-6</strain>
    </source>
</reference>
<evidence type="ECO:0000313" key="3">
    <source>
        <dbReference type="Proteomes" id="UP000313359"/>
    </source>
</evidence>
<sequence>MAPPGWTASDQQEWLEERNDDAIEARRVGKYSSWLIAIFHDWFLRWSEREKLYGPEAGILTPEQEAELAAATARRQSQIRNWFHNNRNKRFVKGAPRGKAQHVAGHTGPSTSAIRAELATGKASRAPQQREVYCRMFYDEDQKAAVAKQLAAERAELGRDLTRSETMRISRGHIDTQFQQVSDEVREQIKAKVEEVKAARKATPPPADPSRQCTPQEYQNAIDGAPKSITKYFETVVLETGWSFTVLGAGPSPRHGGAIKSFGVHFGTNASGHMLDEATENYQEKFVQPMVRFAKGVYPRDVRTLRALPASTYQDGDEMMMLIPPRGESTRSDTVTPSASVLPISDSASPQTTSQAVRGPSATIPAATMPSVSAPSQAQVLGDPANTPMAFDPNWSMNMSMVSTSQNLFDIDGNVVGMGEWDIPSFTSFTNATQPTAPAPAMRSTLLFPSSAAPAPATPFPPSAAPTPAAPAPATPSAPSAAPASAPSAVPAPARSAAPASAMPSPLSAAPVPTSVAIAPKPSGRRTRQTPTAPEGTSTLEHKEVTSGRGRREKRPARLPDGSYAQSAGEGRKRPAKEPAESVSNKCGRTR</sequence>
<gene>
    <name evidence="2" type="ORF">L227DRAFT_637721</name>
</gene>
<feature type="compositionally biased region" description="Pro residues" evidence="1">
    <location>
        <begin position="456"/>
        <end position="476"/>
    </location>
</feature>
<feature type="compositionally biased region" description="Basic and acidic residues" evidence="1">
    <location>
        <begin position="570"/>
        <end position="580"/>
    </location>
</feature>
<protein>
    <recommendedName>
        <fullName evidence="4">Homeobox domain-containing protein</fullName>
    </recommendedName>
</protein>
<dbReference type="EMBL" id="ML122297">
    <property type="protein sequence ID" value="RPD55280.1"/>
    <property type="molecule type" value="Genomic_DNA"/>
</dbReference>
<dbReference type="OrthoDB" id="2803524at2759"/>
<keyword evidence="3" id="KW-1185">Reference proteome</keyword>
<dbReference type="Proteomes" id="UP000313359">
    <property type="component" value="Unassembled WGS sequence"/>
</dbReference>
<feature type="compositionally biased region" description="Polar residues" evidence="1">
    <location>
        <begin position="346"/>
        <end position="356"/>
    </location>
</feature>
<dbReference type="AlphaFoldDB" id="A0A5C2RWH5"/>
<evidence type="ECO:0000256" key="1">
    <source>
        <dbReference type="SAM" id="MobiDB-lite"/>
    </source>
</evidence>
<feature type="region of interest" description="Disordered" evidence="1">
    <location>
        <begin position="453"/>
        <end position="591"/>
    </location>
</feature>
<evidence type="ECO:0000313" key="2">
    <source>
        <dbReference type="EMBL" id="RPD55280.1"/>
    </source>
</evidence>
<accession>A0A5C2RWH5</accession>
<organism evidence="2 3">
    <name type="scientific">Lentinus tigrinus ALCF2SS1-6</name>
    <dbReference type="NCBI Taxonomy" id="1328759"/>
    <lineage>
        <taxon>Eukaryota</taxon>
        <taxon>Fungi</taxon>
        <taxon>Dikarya</taxon>
        <taxon>Basidiomycota</taxon>
        <taxon>Agaricomycotina</taxon>
        <taxon>Agaricomycetes</taxon>
        <taxon>Polyporales</taxon>
        <taxon>Polyporaceae</taxon>
        <taxon>Lentinus</taxon>
    </lineage>
</organism>
<dbReference type="STRING" id="1328759.A0A5C2RWH5"/>
<name>A0A5C2RWH5_9APHY</name>
<proteinExistence type="predicted"/>
<feature type="region of interest" description="Disordered" evidence="1">
    <location>
        <begin position="327"/>
        <end position="359"/>
    </location>
</feature>
<feature type="compositionally biased region" description="Low complexity" evidence="1">
    <location>
        <begin position="477"/>
        <end position="511"/>
    </location>
</feature>
<evidence type="ECO:0008006" key="4">
    <source>
        <dbReference type="Google" id="ProtNLM"/>
    </source>
</evidence>
<feature type="compositionally biased region" description="Polar residues" evidence="1">
    <location>
        <begin position="582"/>
        <end position="591"/>
    </location>
</feature>